<comment type="similarity">
    <text evidence="7">Belongs to the binding-protein-dependent transport system permease family.</text>
</comment>
<dbReference type="PANTHER" id="PTHR43005">
    <property type="entry name" value="BLR7065 PROTEIN"/>
    <property type="match status" value="1"/>
</dbReference>
<dbReference type="AlphaFoldDB" id="A0AAW4W3V7"/>
<organism evidence="9 10">
    <name type="scientific">Agathobaculum butyriciproducens</name>
    <dbReference type="NCBI Taxonomy" id="1628085"/>
    <lineage>
        <taxon>Bacteria</taxon>
        <taxon>Bacillati</taxon>
        <taxon>Bacillota</taxon>
        <taxon>Clostridia</taxon>
        <taxon>Eubacteriales</taxon>
        <taxon>Butyricicoccaceae</taxon>
        <taxon>Agathobaculum</taxon>
    </lineage>
</organism>
<feature type="transmembrane region" description="Helical" evidence="7">
    <location>
        <begin position="20"/>
        <end position="39"/>
    </location>
</feature>
<dbReference type="InterPro" id="IPR000515">
    <property type="entry name" value="MetI-like"/>
</dbReference>
<protein>
    <submittedName>
        <fullName evidence="9">Sugar ABC transporter permease</fullName>
    </submittedName>
</protein>
<feature type="transmembrane region" description="Helical" evidence="7">
    <location>
        <begin position="223"/>
        <end position="245"/>
    </location>
</feature>
<feature type="transmembrane region" description="Helical" evidence="7">
    <location>
        <begin position="82"/>
        <end position="103"/>
    </location>
</feature>
<dbReference type="PANTHER" id="PTHR43005:SF1">
    <property type="entry name" value="SPERMIDINE_PUTRESCINE TRANSPORT SYSTEM PERMEASE PROTEIN"/>
    <property type="match status" value="1"/>
</dbReference>
<keyword evidence="4 7" id="KW-0812">Transmembrane</keyword>
<evidence type="ECO:0000256" key="2">
    <source>
        <dbReference type="ARBA" id="ARBA00022448"/>
    </source>
</evidence>
<keyword evidence="6 7" id="KW-0472">Membrane</keyword>
<evidence type="ECO:0000313" key="9">
    <source>
        <dbReference type="EMBL" id="MCC2177662.1"/>
    </source>
</evidence>
<evidence type="ECO:0000313" key="10">
    <source>
        <dbReference type="Proteomes" id="UP001298753"/>
    </source>
</evidence>
<comment type="caution">
    <text evidence="9">The sequence shown here is derived from an EMBL/GenBank/DDBJ whole genome shotgun (WGS) entry which is preliminary data.</text>
</comment>
<sequence length="304" mass="34582">MPEKKKKYLTRDQRDNRTAWIMLAPALLFLAVMIAYPLGKVIHDAFSQVNLIKPNVSGFAGLDNFKTILNDEHFWNDAKNTVIWTVCSVAGEYIVGMLAAVLLNQKFKGRAIFRTCVFIPWLVPIIVAGMTWDWMLNTDFGIVNYLLTHLHIVQAPINFLGDARFAMATVIFVNIWRSFPYYTISFLAAMQSIPGDLSEAAAIDGAGMFTRFFRITLPQLKSVSLVIVFIHVIWTAINFDFIWVMTEGGPNYATETLPIMIYRYSMKKFNVGAASALSTMMFTVMTILFVFYYRKREKINSQAG</sequence>
<keyword evidence="10" id="KW-1185">Reference proteome</keyword>
<evidence type="ECO:0000256" key="6">
    <source>
        <dbReference type="ARBA" id="ARBA00023136"/>
    </source>
</evidence>
<feature type="domain" description="ABC transmembrane type-1" evidence="8">
    <location>
        <begin position="78"/>
        <end position="292"/>
    </location>
</feature>
<reference evidence="9 10" key="1">
    <citation type="submission" date="2021-10" db="EMBL/GenBank/DDBJ databases">
        <title>Anaerobic single-cell dispensing facilitates the cultivation of human gut bacteria.</title>
        <authorList>
            <person name="Afrizal A."/>
        </authorList>
    </citation>
    <scope>NUCLEOTIDE SEQUENCE [LARGE SCALE GENOMIC DNA]</scope>
    <source>
        <strain evidence="9 10">CLA-AA-H270</strain>
    </source>
</reference>
<dbReference type="GeneID" id="98659830"/>
<dbReference type="SUPFAM" id="SSF161098">
    <property type="entry name" value="MetI-like"/>
    <property type="match status" value="1"/>
</dbReference>
<keyword evidence="2 7" id="KW-0813">Transport</keyword>
<name>A0AAW4W3V7_9FIRM</name>
<dbReference type="InterPro" id="IPR035906">
    <property type="entry name" value="MetI-like_sf"/>
</dbReference>
<evidence type="ECO:0000259" key="8">
    <source>
        <dbReference type="PROSITE" id="PS50928"/>
    </source>
</evidence>
<proteinExistence type="inferred from homology"/>
<dbReference type="PROSITE" id="PS50928">
    <property type="entry name" value="ABC_TM1"/>
    <property type="match status" value="1"/>
</dbReference>
<dbReference type="GO" id="GO:0055085">
    <property type="term" value="P:transmembrane transport"/>
    <property type="evidence" value="ECO:0007669"/>
    <property type="project" value="InterPro"/>
</dbReference>
<dbReference type="Pfam" id="PF00528">
    <property type="entry name" value="BPD_transp_1"/>
    <property type="match status" value="1"/>
</dbReference>
<keyword evidence="3" id="KW-1003">Cell membrane</keyword>
<evidence type="ECO:0000256" key="5">
    <source>
        <dbReference type="ARBA" id="ARBA00022989"/>
    </source>
</evidence>
<accession>A0AAW4W3V7</accession>
<keyword evidence="5 7" id="KW-1133">Transmembrane helix</keyword>
<dbReference type="Proteomes" id="UP001298753">
    <property type="component" value="Unassembled WGS sequence"/>
</dbReference>
<feature type="transmembrane region" description="Helical" evidence="7">
    <location>
        <begin position="155"/>
        <end position="176"/>
    </location>
</feature>
<evidence type="ECO:0000256" key="3">
    <source>
        <dbReference type="ARBA" id="ARBA00022475"/>
    </source>
</evidence>
<evidence type="ECO:0000256" key="4">
    <source>
        <dbReference type="ARBA" id="ARBA00022692"/>
    </source>
</evidence>
<evidence type="ECO:0000256" key="7">
    <source>
        <dbReference type="RuleBase" id="RU363032"/>
    </source>
</evidence>
<dbReference type="EMBL" id="JAJEPX010000044">
    <property type="protein sequence ID" value="MCC2177662.1"/>
    <property type="molecule type" value="Genomic_DNA"/>
</dbReference>
<dbReference type="RefSeq" id="WP_117489217.1">
    <property type="nucleotide sequence ID" value="NZ_DBFEHX010000083.1"/>
</dbReference>
<feature type="transmembrane region" description="Helical" evidence="7">
    <location>
        <begin position="115"/>
        <end position="135"/>
    </location>
</feature>
<gene>
    <name evidence="9" type="ORF">LKD22_11090</name>
</gene>
<dbReference type="Gene3D" id="1.10.3720.10">
    <property type="entry name" value="MetI-like"/>
    <property type="match status" value="1"/>
</dbReference>
<dbReference type="CDD" id="cd06261">
    <property type="entry name" value="TM_PBP2"/>
    <property type="match status" value="1"/>
</dbReference>
<dbReference type="GO" id="GO:0005886">
    <property type="term" value="C:plasma membrane"/>
    <property type="evidence" value="ECO:0007669"/>
    <property type="project" value="UniProtKB-SubCell"/>
</dbReference>
<comment type="subcellular location">
    <subcellularLocation>
        <location evidence="1 7">Cell membrane</location>
        <topology evidence="1 7">Multi-pass membrane protein</topology>
    </subcellularLocation>
</comment>
<evidence type="ECO:0000256" key="1">
    <source>
        <dbReference type="ARBA" id="ARBA00004651"/>
    </source>
</evidence>
<feature type="transmembrane region" description="Helical" evidence="7">
    <location>
        <begin position="271"/>
        <end position="293"/>
    </location>
</feature>